<dbReference type="PIRSF" id="PIRSF031715">
    <property type="entry name" value="Cob_chel_CobT"/>
    <property type="match status" value="1"/>
</dbReference>
<dbReference type="Proteomes" id="UP000744769">
    <property type="component" value="Unassembled WGS sequence"/>
</dbReference>
<evidence type="ECO:0000313" key="3">
    <source>
        <dbReference type="Proteomes" id="UP000744769"/>
    </source>
</evidence>
<dbReference type="SUPFAM" id="SSF53300">
    <property type="entry name" value="vWA-like"/>
    <property type="match status" value="1"/>
</dbReference>
<accession>A0A967B2B3</accession>
<dbReference type="PANTHER" id="PTHR41248:SF1">
    <property type="entry name" value="NORD PROTEIN"/>
    <property type="match status" value="1"/>
</dbReference>
<proteinExistence type="predicted"/>
<sequence>MAEAVDSAAISLQEHRENLCAATVRALSGRVDVRYRGHRLDVDGAPTICQAPHLAGVLPADDPAAARGVADATALRLLCSDAGLHRELMPAHPLARVIFEFAEQMRSESACPPSLPGSRRNLNAAFEHWYAGALSAGLTESEIGQQLLVIFLVLRSRVAGWPLTPHQEDLCEATWFGLATDLGGPVRRMRRLRHDQRAYAAEALTVATYLADQLAPGDDPADLEEQEQQVRELGSIPLVGSAGDHAAGSTGVGQAGGSGAPAYRIFTTAHDRTQAARELGRPLQVRRWREQLGGIPRPMQPAAIARALAPALLTPRSAGWESAVPEGLLDTRQLTRLITSPGATDVFRSPADQPRADATVTLLLDCSGSMRRHAETVAALCDSLGHGLSLLGVPVEVLGFTTTDWHAAAAVKDWRAAGSPQLPGRLGGRRHLIFKDAATPWQQGHAGLGVLLRQDLYKEGLDGEAVDWAARRLIARPEPRKLLVVISDGGPMEVATHQTMGPGYLDRHLAEVVDRVERGGVIDIVGVGTDADLTAFYRQCRALPFEGGLTAPLMRGLVEVIARTAMHRSVRH</sequence>
<feature type="domain" description="Cobalamin biosynthesis protein CobT VWA" evidence="1">
    <location>
        <begin position="346"/>
        <end position="540"/>
    </location>
</feature>
<comment type="caution">
    <text evidence="2">The sequence shown here is derived from an EMBL/GenBank/DDBJ whole genome shotgun (WGS) entry which is preliminary data.</text>
</comment>
<dbReference type="AlphaFoldDB" id="A0A967B2B3"/>
<gene>
    <name evidence="2" type="ORF">G9U51_13050</name>
</gene>
<dbReference type="Pfam" id="PF06213">
    <property type="entry name" value="CobT"/>
    <property type="match status" value="1"/>
</dbReference>
<dbReference type="Pfam" id="PF11775">
    <property type="entry name" value="CobT_C"/>
    <property type="match status" value="1"/>
</dbReference>
<dbReference type="PANTHER" id="PTHR41248">
    <property type="entry name" value="NORD PROTEIN"/>
    <property type="match status" value="1"/>
</dbReference>
<evidence type="ECO:0000313" key="2">
    <source>
        <dbReference type="EMBL" id="NHN56707.1"/>
    </source>
</evidence>
<protein>
    <submittedName>
        <fullName evidence="2">Cobalt chelatase</fullName>
    </submittedName>
</protein>
<dbReference type="Gene3D" id="3.40.50.410">
    <property type="entry name" value="von Willebrand factor, type A domain"/>
    <property type="match status" value="1"/>
</dbReference>
<dbReference type="GO" id="GO:0009236">
    <property type="term" value="P:cobalamin biosynthetic process"/>
    <property type="evidence" value="ECO:0007669"/>
    <property type="project" value="InterPro"/>
</dbReference>
<dbReference type="InterPro" id="IPR051928">
    <property type="entry name" value="NorD/CobT"/>
</dbReference>
<dbReference type="InterPro" id="IPR025861">
    <property type="entry name" value="CobT_VWA_dom"/>
</dbReference>
<dbReference type="EMBL" id="JAAOIV010000010">
    <property type="protein sequence ID" value="NHN56707.1"/>
    <property type="molecule type" value="Genomic_DNA"/>
</dbReference>
<keyword evidence="3" id="KW-1185">Reference proteome</keyword>
<dbReference type="InterPro" id="IPR036465">
    <property type="entry name" value="vWFA_dom_sf"/>
</dbReference>
<organism evidence="2 3">
    <name type="scientific">Metallococcus carri</name>
    <dbReference type="NCBI Taxonomy" id="1656884"/>
    <lineage>
        <taxon>Bacteria</taxon>
        <taxon>Bacillati</taxon>
        <taxon>Actinomycetota</taxon>
        <taxon>Actinomycetes</taxon>
        <taxon>Micrococcales</taxon>
        <taxon>Dermacoccaceae</taxon>
        <taxon>Metallococcus</taxon>
    </lineage>
</organism>
<evidence type="ECO:0000259" key="1">
    <source>
        <dbReference type="Pfam" id="PF11775"/>
    </source>
</evidence>
<dbReference type="InterPro" id="IPR006538">
    <property type="entry name" value="CobT"/>
</dbReference>
<dbReference type="RefSeq" id="WP_166197379.1">
    <property type="nucleotide sequence ID" value="NZ_JAAOIV010000010.1"/>
</dbReference>
<name>A0A967B2B3_9MICO</name>
<reference evidence="2" key="1">
    <citation type="submission" date="2020-03" db="EMBL/GenBank/DDBJ databases">
        <title>Draft sequencing of Calidifontibacter sp. DB0510.</title>
        <authorList>
            <person name="Kim D.-U."/>
        </authorList>
    </citation>
    <scope>NUCLEOTIDE SEQUENCE</scope>
    <source>
        <strain evidence="2">DB0510</strain>
    </source>
</reference>